<evidence type="ECO:0008006" key="5">
    <source>
        <dbReference type="Google" id="ProtNLM"/>
    </source>
</evidence>
<evidence type="ECO:0000256" key="2">
    <source>
        <dbReference type="ARBA" id="ARBA00022679"/>
    </source>
</evidence>
<dbReference type="InterPro" id="IPR029063">
    <property type="entry name" value="SAM-dependent_MTases_sf"/>
</dbReference>
<dbReference type="PANTHER" id="PTHR43619:SF2">
    <property type="entry name" value="S-ADENOSYL-L-METHIONINE-DEPENDENT METHYLTRANSFERASES SUPERFAMILY PROTEIN"/>
    <property type="match status" value="1"/>
</dbReference>
<dbReference type="GO" id="GO:0032259">
    <property type="term" value="P:methylation"/>
    <property type="evidence" value="ECO:0007669"/>
    <property type="project" value="UniProtKB-KW"/>
</dbReference>
<keyword evidence="2" id="KW-0808">Transferase</keyword>
<dbReference type="InterPro" id="IPR007213">
    <property type="entry name" value="Ppm1/Ppm2/Tcmp"/>
</dbReference>
<dbReference type="Gene3D" id="3.40.50.150">
    <property type="entry name" value="Vaccinia Virus protein VP39"/>
    <property type="match status" value="1"/>
</dbReference>
<dbReference type="SUPFAM" id="SSF53335">
    <property type="entry name" value="S-adenosyl-L-methionine-dependent methyltransferases"/>
    <property type="match status" value="1"/>
</dbReference>
<dbReference type="Pfam" id="PF04072">
    <property type="entry name" value="LCM"/>
    <property type="match status" value="1"/>
</dbReference>
<organism evidence="3 4">
    <name type="scientific">Amycolatopsis vastitatis</name>
    <dbReference type="NCBI Taxonomy" id="1905142"/>
    <lineage>
        <taxon>Bacteria</taxon>
        <taxon>Bacillati</taxon>
        <taxon>Actinomycetota</taxon>
        <taxon>Actinomycetes</taxon>
        <taxon>Pseudonocardiales</taxon>
        <taxon>Pseudonocardiaceae</taxon>
        <taxon>Amycolatopsis</taxon>
    </lineage>
</organism>
<name>A0A229T501_9PSEU</name>
<dbReference type="EMBL" id="NMUL01000019">
    <property type="protein sequence ID" value="OXM66302.1"/>
    <property type="molecule type" value="Genomic_DNA"/>
</dbReference>
<keyword evidence="4" id="KW-1185">Reference proteome</keyword>
<dbReference type="AlphaFoldDB" id="A0A229T501"/>
<dbReference type="OrthoDB" id="9806164at2"/>
<reference evidence="4" key="1">
    <citation type="submission" date="2017-07" db="EMBL/GenBank/DDBJ databases">
        <title>Comparative genome mining reveals phylogenetic distribution patterns of secondary metabolites in Amycolatopsis.</title>
        <authorList>
            <person name="Adamek M."/>
            <person name="Alanjary M."/>
            <person name="Sales-Ortells H."/>
            <person name="Goodfellow M."/>
            <person name="Bull A.T."/>
            <person name="Kalinowski J."/>
            <person name="Ziemert N."/>
        </authorList>
    </citation>
    <scope>NUCLEOTIDE SEQUENCE [LARGE SCALE GENOMIC DNA]</scope>
    <source>
        <strain evidence="4">H5</strain>
    </source>
</reference>
<dbReference type="GO" id="GO:0008168">
    <property type="term" value="F:methyltransferase activity"/>
    <property type="evidence" value="ECO:0007669"/>
    <property type="project" value="UniProtKB-KW"/>
</dbReference>
<comment type="caution">
    <text evidence="3">The sequence shown here is derived from an EMBL/GenBank/DDBJ whole genome shotgun (WGS) entry which is preliminary data.</text>
</comment>
<keyword evidence="1" id="KW-0489">Methyltransferase</keyword>
<proteinExistence type="predicted"/>
<accession>A0A229T501</accession>
<sequence length="115" mass="12565">MLDCRDGRKDVLLPLRTRWFDDAVTAASAAGVGQLVELGSGLDTRPYRLGPVDVGARFVPEDLPSLLRACGWIEREHTTIAGPARAYGRMPNRPTPGETPAGYTYLLAVADRRRS</sequence>
<evidence type="ECO:0000256" key="1">
    <source>
        <dbReference type="ARBA" id="ARBA00022603"/>
    </source>
</evidence>
<dbReference type="PANTHER" id="PTHR43619">
    <property type="entry name" value="S-ADENOSYL-L-METHIONINE-DEPENDENT METHYLTRANSFERASE YKTD-RELATED"/>
    <property type="match status" value="1"/>
</dbReference>
<evidence type="ECO:0000313" key="4">
    <source>
        <dbReference type="Proteomes" id="UP000215199"/>
    </source>
</evidence>
<dbReference type="Proteomes" id="UP000215199">
    <property type="component" value="Unassembled WGS sequence"/>
</dbReference>
<evidence type="ECO:0000313" key="3">
    <source>
        <dbReference type="EMBL" id="OXM66302.1"/>
    </source>
</evidence>
<protein>
    <recommendedName>
        <fullName evidence="5">S-adenosyl-L-methionine-dependent methyltransferase</fullName>
    </recommendedName>
</protein>
<gene>
    <name evidence="3" type="ORF">CF165_20320</name>
</gene>